<evidence type="ECO:0000256" key="6">
    <source>
        <dbReference type="ARBA" id="ARBA00023015"/>
    </source>
</evidence>
<name>W9RNC3_9ROSA</name>
<keyword evidence="12" id="KW-1185">Reference proteome</keyword>
<proteinExistence type="inferred from homology"/>
<feature type="region of interest" description="Disordered" evidence="10">
    <location>
        <begin position="1"/>
        <end position="26"/>
    </location>
</feature>
<evidence type="ECO:0000256" key="7">
    <source>
        <dbReference type="ARBA" id="ARBA00023158"/>
    </source>
</evidence>
<evidence type="ECO:0000256" key="2">
    <source>
        <dbReference type="ARBA" id="ARBA00004496"/>
    </source>
</evidence>
<evidence type="ECO:0000256" key="8">
    <source>
        <dbReference type="ARBA" id="ARBA00023163"/>
    </source>
</evidence>
<dbReference type="GO" id="GO:0030014">
    <property type="term" value="C:CCR4-NOT complex"/>
    <property type="evidence" value="ECO:0007669"/>
    <property type="project" value="InterPro"/>
</dbReference>
<dbReference type="EMBL" id="KE344952">
    <property type="protein sequence ID" value="EXB88340.1"/>
    <property type="molecule type" value="Genomic_DNA"/>
</dbReference>
<dbReference type="AlphaFoldDB" id="W9RNC3"/>
<dbReference type="InterPro" id="IPR019312">
    <property type="entry name" value="CNOT11"/>
</dbReference>
<dbReference type="GO" id="GO:0031047">
    <property type="term" value="P:regulatory ncRNA-mediated gene silencing"/>
    <property type="evidence" value="ECO:0007669"/>
    <property type="project" value="UniProtKB-KW"/>
</dbReference>
<evidence type="ECO:0000256" key="5">
    <source>
        <dbReference type="ARBA" id="ARBA00022490"/>
    </source>
</evidence>
<dbReference type="PANTHER" id="PTHR15975:SF0">
    <property type="entry name" value="CCR4-NOT TRANSCRIPTION COMPLEX SUBUNIT 11"/>
    <property type="match status" value="1"/>
</dbReference>
<dbReference type="GO" id="GO:0005737">
    <property type="term" value="C:cytoplasm"/>
    <property type="evidence" value="ECO:0007669"/>
    <property type="project" value="UniProtKB-SubCell"/>
</dbReference>
<keyword evidence="9" id="KW-0539">Nucleus</keyword>
<comment type="similarity">
    <text evidence="3">Belongs to the CNOT11 family.</text>
</comment>
<evidence type="ECO:0000256" key="4">
    <source>
        <dbReference type="ARBA" id="ARBA00014872"/>
    </source>
</evidence>
<evidence type="ECO:0000313" key="11">
    <source>
        <dbReference type="EMBL" id="EXB88340.1"/>
    </source>
</evidence>
<dbReference type="STRING" id="981085.W9RNC3"/>
<evidence type="ECO:0000256" key="3">
    <source>
        <dbReference type="ARBA" id="ARBA00008030"/>
    </source>
</evidence>
<dbReference type="Proteomes" id="UP000030645">
    <property type="component" value="Unassembled WGS sequence"/>
</dbReference>
<reference evidence="12" key="1">
    <citation type="submission" date="2013-01" db="EMBL/GenBank/DDBJ databases">
        <title>Draft Genome Sequence of a Mulberry Tree, Morus notabilis C.K. Schneid.</title>
        <authorList>
            <person name="He N."/>
            <person name="Zhao S."/>
        </authorList>
    </citation>
    <scope>NUCLEOTIDE SEQUENCE</scope>
</reference>
<gene>
    <name evidence="11" type="ORF">L484_020409</name>
</gene>
<accession>W9RNC3</accession>
<keyword evidence="6" id="KW-0805">Transcription regulation</keyword>
<keyword evidence="5" id="KW-0963">Cytoplasm</keyword>
<organism evidence="11 12">
    <name type="scientific">Morus notabilis</name>
    <dbReference type="NCBI Taxonomy" id="981085"/>
    <lineage>
        <taxon>Eukaryota</taxon>
        <taxon>Viridiplantae</taxon>
        <taxon>Streptophyta</taxon>
        <taxon>Embryophyta</taxon>
        <taxon>Tracheophyta</taxon>
        <taxon>Spermatophyta</taxon>
        <taxon>Magnoliopsida</taxon>
        <taxon>eudicotyledons</taxon>
        <taxon>Gunneridae</taxon>
        <taxon>Pentapetalae</taxon>
        <taxon>rosids</taxon>
        <taxon>fabids</taxon>
        <taxon>Rosales</taxon>
        <taxon>Moraceae</taxon>
        <taxon>Moreae</taxon>
        <taxon>Morus</taxon>
    </lineage>
</organism>
<dbReference type="PANTHER" id="PTHR15975">
    <property type="entry name" value="CCR4-NOT TRANSCRIPTION COMPLEX SUBUNIT 11"/>
    <property type="match status" value="1"/>
</dbReference>
<comment type="subcellular location">
    <subcellularLocation>
        <location evidence="2">Cytoplasm</location>
    </subcellularLocation>
    <subcellularLocation>
        <location evidence="1">Nucleus</location>
    </subcellularLocation>
</comment>
<evidence type="ECO:0000313" key="12">
    <source>
        <dbReference type="Proteomes" id="UP000030645"/>
    </source>
</evidence>
<keyword evidence="7" id="KW-0943">RNA-mediated gene silencing</keyword>
<evidence type="ECO:0000256" key="9">
    <source>
        <dbReference type="ARBA" id="ARBA00023242"/>
    </source>
</evidence>
<sequence length="164" mass="18412">MSEKNMSTKNNNNNNSSKKKTKKKMTLSADESVKLFNLLRAADQRPFLEIVSDFESSFPALSFSQFVTSFSLSTLLQDKKMLNPAQRLVGFAILHQAYNNKSSANSNNPFLPLLLLVLVMKKLKDMRGHLFSSYYPLIPLPLLTPKSGALVCSFQQFLKQSASD</sequence>
<evidence type="ECO:0000256" key="10">
    <source>
        <dbReference type="SAM" id="MobiDB-lite"/>
    </source>
</evidence>
<protein>
    <recommendedName>
        <fullName evidence="4">CCR4-NOT transcription complex subunit 11</fullName>
    </recommendedName>
</protein>
<dbReference type="GO" id="GO:0005634">
    <property type="term" value="C:nucleus"/>
    <property type="evidence" value="ECO:0007669"/>
    <property type="project" value="UniProtKB-SubCell"/>
</dbReference>
<feature type="compositionally biased region" description="Low complexity" evidence="10">
    <location>
        <begin position="1"/>
        <end position="16"/>
    </location>
</feature>
<evidence type="ECO:0000256" key="1">
    <source>
        <dbReference type="ARBA" id="ARBA00004123"/>
    </source>
</evidence>
<keyword evidence="8" id="KW-0804">Transcription</keyword>